<dbReference type="AlphaFoldDB" id="A0A5Q5CAZ7"/>
<sequence length="109" mass="11409">MSSPFDQLRIDPAHLQDLADKQGGTATQIASAAPVTQGVAASVATSHGNICAPTSEAAARAEQARADACAAMEFMSTSLQESLLGAIAWYSRTDSESWDELDGRMRPAP</sequence>
<evidence type="ECO:0008006" key="2">
    <source>
        <dbReference type="Google" id="ProtNLM"/>
    </source>
</evidence>
<proteinExistence type="predicted"/>
<protein>
    <recommendedName>
        <fullName evidence="2">ESX-1 secretion-associated protein</fullName>
    </recommendedName>
</protein>
<evidence type="ECO:0000313" key="1">
    <source>
        <dbReference type="EMBL" id="ABN96276.1"/>
    </source>
</evidence>
<accession>A0A5Q5CAZ7</accession>
<dbReference type="InterPro" id="IPR022536">
    <property type="entry name" value="EspC"/>
</dbReference>
<name>A0A5Q5CAZ7_MYCSJ</name>
<dbReference type="KEGG" id="mjl:Mjls_0464"/>
<dbReference type="GO" id="GO:0009306">
    <property type="term" value="P:protein secretion"/>
    <property type="evidence" value="ECO:0007669"/>
    <property type="project" value="InterPro"/>
</dbReference>
<dbReference type="Pfam" id="PF10824">
    <property type="entry name" value="T7SS_ESX_EspC"/>
    <property type="match status" value="1"/>
</dbReference>
<reference evidence="1" key="1">
    <citation type="submission" date="2007-02" db="EMBL/GenBank/DDBJ databases">
        <title>Complete sequence of Mycobacterium sp. JLS.</title>
        <authorList>
            <consortium name="US DOE Joint Genome Institute"/>
            <person name="Copeland A."/>
            <person name="Lucas S."/>
            <person name="Lapidus A."/>
            <person name="Barry K."/>
            <person name="Detter J.C."/>
            <person name="Glavina del Rio T."/>
            <person name="Hammon N."/>
            <person name="Israni S."/>
            <person name="Dalin E."/>
            <person name="Tice H."/>
            <person name="Pitluck S."/>
            <person name="Chain P."/>
            <person name="Malfatti S."/>
            <person name="Shin M."/>
            <person name="Vergez L."/>
            <person name="Schmutz J."/>
            <person name="Larimer F."/>
            <person name="Land M."/>
            <person name="Hauser L."/>
            <person name="Kyrpides N."/>
            <person name="Mikhailova N."/>
            <person name="Miller C.D."/>
            <person name="Anderson A.J."/>
            <person name="Sims R.C."/>
            <person name="Richardson P."/>
        </authorList>
    </citation>
    <scope>NUCLEOTIDE SEQUENCE [LARGE SCALE GENOMIC DNA]</scope>
    <source>
        <strain evidence="1">JLS</strain>
    </source>
</reference>
<gene>
    <name evidence="1" type="ordered locus">Mjls_0464</name>
</gene>
<organism evidence="1">
    <name type="scientific">Mycobacterium sp. (strain JLS)</name>
    <dbReference type="NCBI Taxonomy" id="164757"/>
    <lineage>
        <taxon>Bacteria</taxon>
        <taxon>Bacillati</taxon>
        <taxon>Actinomycetota</taxon>
        <taxon>Actinomycetes</taxon>
        <taxon>Mycobacteriales</taxon>
        <taxon>Mycobacteriaceae</taxon>
        <taxon>Mycobacterium</taxon>
    </lineage>
</organism>
<dbReference type="EMBL" id="CP000580">
    <property type="protein sequence ID" value="ABN96276.1"/>
    <property type="molecule type" value="Genomic_DNA"/>
</dbReference>